<evidence type="ECO:0000313" key="1">
    <source>
        <dbReference type="EMBL" id="MBX66957.1"/>
    </source>
</evidence>
<proteinExistence type="predicted"/>
<organism evidence="1">
    <name type="scientific">Rhizophora mucronata</name>
    <name type="common">Asiatic mangrove</name>
    <dbReference type="NCBI Taxonomy" id="61149"/>
    <lineage>
        <taxon>Eukaryota</taxon>
        <taxon>Viridiplantae</taxon>
        <taxon>Streptophyta</taxon>
        <taxon>Embryophyta</taxon>
        <taxon>Tracheophyta</taxon>
        <taxon>Spermatophyta</taxon>
        <taxon>Magnoliopsida</taxon>
        <taxon>eudicotyledons</taxon>
        <taxon>Gunneridae</taxon>
        <taxon>Pentapetalae</taxon>
        <taxon>rosids</taxon>
        <taxon>fabids</taxon>
        <taxon>Malpighiales</taxon>
        <taxon>Rhizophoraceae</taxon>
        <taxon>Rhizophora</taxon>
    </lineage>
</organism>
<name>A0A2P2QJ97_RHIMU</name>
<dbReference type="AlphaFoldDB" id="A0A2P2QJ97"/>
<protein>
    <submittedName>
        <fullName evidence="1">Uncharacterized protein</fullName>
    </submittedName>
</protein>
<sequence>MYKYLDNCVLHRIIRIILFVWSQNVHNL</sequence>
<reference evidence="1" key="1">
    <citation type="submission" date="2018-02" db="EMBL/GenBank/DDBJ databases">
        <title>Rhizophora mucronata_Transcriptome.</title>
        <authorList>
            <person name="Meera S.P."/>
            <person name="Sreeshan A."/>
            <person name="Augustine A."/>
        </authorList>
    </citation>
    <scope>NUCLEOTIDE SEQUENCE</scope>
    <source>
        <tissue evidence="1">Leaf</tissue>
    </source>
</reference>
<dbReference type="EMBL" id="GGEC01086473">
    <property type="protein sequence ID" value="MBX66957.1"/>
    <property type="molecule type" value="Transcribed_RNA"/>
</dbReference>
<accession>A0A2P2QJ97</accession>